<reference evidence="1 2" key="1">
    <citation type="submission" date="2017-04" db="EMBL/GenBank/DDBJ databases">
        <title>Complete Genome Sequence of Lytic Bacteriophage EF1 Infecting Enterococcus faecalis Isolates.</title>
        <authorList>
            <person name="Kim D."/>
            <person name="Kim Y.J."/>
            <person name="Han B.K."/>
            <person name="Kim H."/>
        </authorList>
    </citation>
    <scope>NUCLEOTIDE SEQUENCE [LARGE SCALE GENOMIC DNA]</scope>
</reference>
<sequence>MDILTKVAGTDFYFIPFATLIHQPTIKEIALLGEKTLFDALAIFAGSSPDYFKKQVLKGMPEEERGATEVELNYTITSELDVFYKYCLGTQEKRVIESFLFLIFESLRGVKFIPIGETKMLLQLSFVDILSKEENKINTITLDAENFSELKETISDMFTYQSEEDQESKLNPAGEMAQKIADKMAAAAERRARIYGKSKAKKDEESVIGTMASILATSDGIPITEVLKLTFPQVLIQLNRTQMFQQYRTQITLGAFGGLEADDVVNWQQSV</sequence>
<dbReference type="EMBL" id="MF001358">
    <property type="protein sequence ID" value="ASZ76800.1"/>
    <property type="molecule type" value="Genomic_DNA"/>
</dbReference>
<accession>A0A249XXT9</accession>
<evidence type="ECO:0000313" key="1">
    <source>
        <dbReference type="EMBL" id="ASZ76800.1"/>
    </source>
</evidence>
<organism evidence="1 2">
    <name type="scientific">Enterococcus phage EF1</name>
    <dbReference type="NCBI Taxonomy" id="2025813"/>
    <lineage>
        <taxon>Viruses</taxon>
        <taxon>Duplodnaviria</taxon>
        <taxon>Heunggongvirae</taxon>
        <taxon>Uroviricota</taxon>
        <taxon>Caudoviricetes</taxon>
    </lineage>
</organism>
<proteinExistence type="predicted"/>
<evidence type="ECO:0000313" key="2">
    <source>
        <dbReference type="Proteomes" id="UP000260005"/>
    </source>
</evidence>
<keyword evidence="2" id="KW-1185">Reference proteome</keyword>
<protein>
    <submittedName>
        <fullName evidence="1">Uncharacterized protein</fullName>
    </submittedName>
</protein>
<name>A0A249XXT9_9CAUD</name>
<dbReference type="Proteomes" id="UP000260005">
    <property type="component" value="Segment"/>
</dbReference>